<name>A0A450YU02_9GAMM</name>
<keyword evidence="1" id="KW-0472">Membrane</keyword>
<accession>A0A450YU02</accession>
<feature type="transmembrane region" description="Helical" evidence="1">
    <location>
        <begin position="42"/>
        <end position="69"/>
    </location>
</feature>
<proteinExistence type="predicted"/>
<keyword evidence="1" id="KW-1133">Transmembrane helix</keyword>
<reference evidence="2" key="1">
    <citation type="submission" date="2019-02" db="EMBL/GenBank/DDBJ databases">
        <authorList>
            <person name="Gruber-Vodicka R. H."/>
            <person name="Seah K. B. B."/>
        </authorList>
    </citation>
    <scope>NUCLEOTIDE SEQUENCE</scope>
    <source>
        <strain evidence="2">BECK_BZ123</strain>
    </source>
</reference>
<keyword evidence="1" id="KW-0812">Transmembrane</keyword>
<evidence type="ECO:0000313" key="2">
    <source>
        <dbReference type="EMBL" id="VFK44985.1"/>
    </source>
</evidence>
<dbReference type="AlphaFoldDB" id="A0A450YU02"/>
<gene>
    <name evidence="2" type="ORF">BECKTC1821D_GA0114238_102313</name>
</gene>
<sequence>MRGDFYIVHFFRLCLFPLMTIKPWIILIYSGKSMNRSPNFRFFGNFLAGIYTNNLPNSPMTLTIIWYILMMSTIE</sequence>
<protein>
    <submittedName>
        <fullName evidence="2">Uncharacterized protein</fullName>
    </submittedName>
</protein>
<feature type="transmembrane region" description="Helical" evidence="1">
    <location>
        <begin position="6"/>
        <end position="30"/>
    </location>
</feature>
<dbReference type="EMBL" id="CAADFS010000023">
    <property type="protein sequence ID" value="VFK44985.1"/>
    <property type="molecule type" value="Genomic_DNA"/>
</dbReference>
<evidence type="ECO:0000256" key="1">
    <source>
        <dbReference type="SAM" id="Phobius"/>
    </source>
</evidence>
<organism evidence="2">
    <name type="scientific">Candidatus Kentrum sp. TC</name>
    <dbReference type="NCBI Taxonomy" id="2126339"/>
    <lineage>
        <taxon>Bacteria</taxon>
        <taxon>Pseudomonadati</taxon>
        <taxon>Pseudomonadota</taxon>
        <taxon>Gammaproteobacteria</taxon>
        <taxon>Candidatus Kentrum</taxon>
    </lineage>
</organism>